<dbReference type="OrthoDB" id="28901at2759"/>
<dbReference type="Gene3D" id="2.30.30.30">
    <property type="match status" value="1"/>
</dbReference>
<dbReference type="InterPro" id="IPR039659">
    <property type="entry name" value="SPT5"/>
</dbReference>
<dbReference type="GO" id="GO:0006357">
    <property type="term" value="P:regulation of transcription by RNA polymerase II"/>
    <property type="evidence" value="ECO:0007669"/>
    <property type="project" value="InterPro"/>
</dbReference>
<dbReference type="GO" id="GO:0032784">
    <property type="term" value="P:regulation of DNA-templated transcription elongation"/>
    <property type="evidence" value="ECO:0007669"/>
    <property type="project" value="InterPro"/>
</dbReference>
<sequence>MEHPKVRKIVKYDEVEGAEVLNVELHEIRNNTSDKTFSSMDRQIKTIYLNDTARVLEGSFTGDVFGALGLEYSIGSPKSPELFKKPWEEKENIHDFVAKGIGMEHFPLAKLRVGPLKGHLCGVVAIYRSDITIKVDCQIKVLSVKCEHLSEVV</sequence>
<protein>
    <submittedName>
        <fullName evidence="1">Uncharacterized protein</fullName>
    </submittedName>
</protein>
<accession>A0A835H9D5</accession>
<reference evidence="1 2" key="1">
    <citation type="submission" date="2020-10" db="EMBL/GenBank/DDBJ databases">
        <title>The Coptis chinensis genome and diversification of protoberbering-type alkaloids.</title>
        <authorList>
            <person name="Wang B."/>
            <person name="Shu S."/>
            <person name="Song C."/>
            <person name="Liu Y."/>
        </authorList>
    </citation>
    <scope>NUCLEOTIDE SEQUENCE [LARGE SCALE GENOMIC DNA]</scope>
    <source>
        <strain evidence="1">HL-2020</strain>
        <tissue evidence="1">Leaf</tissue>
    </source>
</reference>
<gene>
    <name evidence="1" type="ORF">IFM89_037231</name>
</gene>
<dbReference type="PANTHER" id="PTHR11125:SF8">
    <property type="entry name" value="PROTEIN RNA-DIRECTED DNA METHYLATION 3"/>
    <property type="match status" value="1"/>
</dbReference>
<dbReference type="InterPro" id="IPR014722">
    <property type="entry name" value="Rib_uL2_dom2"/>
</dbReference>
<proteinExistence type="predicted"/>
<keyword evidence="2" id="KW-1185">Reference proteome</keyword>
<dbReference type="PANTHER" id="PTHR11125">
    <property type="entry name" value="SUPPRESSOR OF TY 5"/>
    <property type="match status" value="1"/>
</dbReference>
<evidence type="ECO:0000313" key="1">
    <source>
        <dbReference type="EMBL" id="KAF9595131.1"/>
    </source>
</evidence>
<dbReference type="GO" id="GO:0006368">
    <property type="term" value="P:transcription elongation by RNA polymerase II"/>
    <property type="evidence" value="ECO:0007669"/>
    <property type="project" value="TreeGrafter"/>
</dbReference>
<dbReference type="Proteomes" id="UP000631114">
    <property type="component" value="Unassembled WGS sequence"/>
</dbReference>
<dbReference type="AlphaFoldDB" id="A0A835H9D5"/>
<evidence type="ECO:0000313" key="2">
    <source>
        <dbReference type="Proteomes" id="UP000631114"/>
    </source>
</evidence>
<dbReference type="EMBL" id="JADFTS010000008">
    <property type="protein sequence ID" value="KAF9595131.1"/>
    <property type="molecule type" value="Genomic_DNA"/>
</dbReference>
<comment type="caution">
    <text evidence="1">The sequence shown here is derived from an EMBL/GenBank/DDBJ whole genome shotgun (WGS) entry which is preliminary data.</text>
</comment>
<dbReference type="GO" id="GO:0032044">
    <property type="term" value="C:DSIF complex"/>
    <property type="evidence" value="ECO:0007669"/>
    <property type="project" value="TreeGrafter"/>
</dbReference>
<name>A0A835H9D5_9MAGN</name>
<organism evidence="1 2">
    <name type="scientific">Coptis chinensis</name>
    <dbReference type="NCBI Taxonomy" id="261450"/>
    <lineage>
        <taxon>Eukaryota</taxon>
        <taxon>Viridiplantae</taxon>
        <taxon>Streptophyta</taxon>
        <taxon>Embryophyta</taxon>
        <taxon>Tracheophyta</taxon>
        <taxon>Spermatophyta</taxon>
        <taxon>Magnoliopsida</taxon>
        <taxon>Ranunculales</taxon>
        <taxon>Ranunculaceae</taxon>
        <taxon>Coptidoideae</taxon>
        <taxon>Coptis</taxon>
    </lineage>
</organism>
<dbReference type="GO" id="GO:0003729">
    <property type="term" value="F:mRNA binding"/>
    <property type="evidence" value="ECO:0007669"/>
    <property type="project" value="TreeGrafter"/>
</dbReference>